<feature type="compositionally biased region" description="Basic and acidic residues" evidence="1">
    <location>
        <begin position="298"/>
        <end position="307"/>
    </location>
</feature>
<reference evidence="2 3" key="1">
    <citation type="submission" date="2019-08" db="EMBL/GenBank/DDBJ databases">
        <authorList>
            <person name="Peeters C."/>
        </authorList>
    </citation>
    <scope>NUCLEOTIDE SEQUENCE [LARGE SCALE GENOMIC DNA]</scope>
    <source>
        <strain evidence="2 3">LMG 30175</strain>
    </source>
</reference>
<sequence length="307" mass="34818">MDIGNLPTSLRARRQRSGITYFYFSSAPGFKEVALGKNLANALEQYQMLQRQLLLATRPDGLSTLDLLSQFQKCNPRPTDRHADARRAHELKLLRTFFTECGNPTASGIPSLPAYQKWLDQHADTRNFDSVRLFRRIWEFMQRHEYVIGACPWASVPSHSERVTLELADVIYPYSTSELKQLLAQLLDPKVPDGTICHCDTDPVSPRLGSGAPAHLQDQLLQAKRAATLALENSHRNDLLPPLSKLTVRDLTEALISPTRVRHLPPGKIDLTVARKLVIQRLRQERRKEGGDNQQLTVRKDSDEDQQ</sequence>
<dbReference type="EMBL" id="CABPRZ010000009">
    <property type="protein sequence ID" value="VVE10536.1"/>
    <property type="molecule type" value="Genomic_DNA"/>
</dbReference>
<feature type="region of interest" description="Disordered" evidence="1">
    <location>
        <begin position="285"/>
        <end position="307"/>
    </location>
</feature>
<evidence type="ECO:0000313" key="3">
    <source>
        <dbReference type="Proteomes" id="UP000414233"/>
    </source>
</evidence>
<keyword evidence="3" id="KW-1185">Reference proteome</keyword>
<name>A0A5E4VEL2_9BURK</name>
<evidence type="ECO:0000313" key="2">
    <source>
        <dbReference type="EMBL" id="VVE10536.1"/>
    </source>
</evidence>
<dbReference type="Proteomes" id="UP000414233">
    <property type="component" value="Unassembled WGS sequence"/>
</dbReference>
<protein>
    <recommendedName>
        <fullName evidence="4">Integrase</fullName>
    </recommendedName>
</protein>
<organism evidence="2 3">
    <name type="scientific">Pandoraea terrae</name>
    <dbReference type="NCBI Taxonomy" id="1537710"/>
    <lineage>
        <taxon>Bacteria</taxon>
        <taxon>Pseudomonadati</taxon>
        <taxon>Pseudomonadota</taxon>
        <taxon>Betaproteobacteria</taxon>
        <taxon>Burkholderiales</taxon>
        <taxon>Burkholderiaceae</taxon>
        <taxon>Pandoraea</taxon>
    </lineage>
</organism>
<accession>A0A5E4VEL2</accession>
<dbReference type="RefSeq" id="WP_150697396.1">
    <property type="nucleotide sequence ID" value="NZ_CABPRZ010000009.1"/>
</dbReference>
<dbReference type="OrthoDB" id="9134558at2"/>
<proteinExistence type="predicted"/>
<dbReference type="AlphaFoldDB" id="A0A5E4VEL2"/>
<evidence type="ECO:0008006" key="4">
    <source>
        <dbReference type="Google" id="ProtNLM"/>
    </source>
</evidence>
<gene>
    <name evidence="2" type="ORF">PTE30175_02537</name>
</gene>
<evidence type="ECO:0000256" key="1">
    <source>
        <dbReference type="SAM" id="MobiDB-lite"/>
    </source>
</evidence>